<sequence length="243" mass="25491">MTPPSPNPTNLTDLLLQTLTNLPTPADSPDPPTSTLNLLAAKPTLLTLHALYPTLLLPALDVLDRRLITRLDLLPPSSTLTSSPPPGAAGRSIYHVRSAAPPRRHHRPGRDPVETHHSYEVRTTSWSCTCAAFAFAAFNQSSGAATGADPFRDEDEMILDCTGDDTTVEGTEGGARGVGDGKRWGGLMRVYGEGGGGVNGGVPVCKHLLACCVAECWDGAGRMVEVRGVGRGEMAGWAGGWGG</sequence>
<organism evidence="1 2">
    <name type="scientific">Ramalina farinacea</name>
    <dbReference type="NCBI Taxonomy" id="258253"/>
    <lineage>
        <taxon>Eukaryota</taxon>
        <taxon>Fungi</taxon>
        <taxon>Dikarya</taxon>
        <taxon>Ascomycota</taxon>
        <taxon>Pezizomycotina</taxon>
        <taxon>Lecanoromycetes</taxon>
        <taxon>OSLEUM clade</taxon>
        <taxon>Lecanoromycetidae</taxon>
        <taxon>Lecanorales</taxon>
        <taxon>Lecanorineae</taxon>
        <taxon>Ramalinaceae</taxon>
        <taxon>Ramalina</taxon>
    </lineage>
</organism>
<dbReference type="Proteomes" id="UP001161017">
    <property type="component" value="Unassembled WGS sequence"/>
</dbReference>
<name>A0AA43TU54_9LECA</name>
<dbReference type="EMBL" id="JAPUFD010000006">
    <property type="protein sequence ID" value="MDI1487904.1"/>
    <property type="molecule type" value="Genomic_DNA"/>
</dbReference>
<accession>A0AA43TU54</accession>
<gene>
    <name evidence="1" type="ORF">OHK93_007177</name>
</gene>
<dbReference type="AlphaFoldDB" id="A0AA43TU54"/>
<evidence type="ECO:0000313" key="1">
    <source>
        <dbReference type="EMBL" id="MDI1487904.1"/>
    </source>
</evidence>
<comment type="caution">
    <text evidence="1">The sequence shown here is derived from an EMBL/GenBank/DDBJ whole genome shotgun (WGS) entry which is preliminary data.</text>
</comment>
<evidence type="ECO:0008006" key="3">
    <source>
        <dbReference type="Google" id="ProtNLM"/>
    </source>
</evidence>
<reference evidence="1" key="1">
    <citation type="journal article" date="2023" name="Genome Biol. Evol.">
        <title>First Whole Genome Sequence and Flow Cytometry Genome Size Data for the Lichen-Forming Fungus Ramalina farinacea (Ascomycota).</title>
        <authorList>
            <person name="Llewellyn T."/>
            <person name="Mian S."/>
            <person name="Hill R."/>
            <person name="Leitch I.J."/>
            <person name="Gaya E."/>
        </authorList>
    </citation>
    <scope>NUCLEOTIDE SEQUENCE</scope>
    <source>
        <strain evidence="1">LIQ254RAFAR</strain>
    </source>
</reference>
<protein>
    <recommendedName>
        <fullName evidence="3">SWIM-type domain-containing protein</fullName>
    </recommendedName>
</protein>
<keyword evidence="2" id="KW-1185">Reference proteome</keyword>
<proteinExistence type="predicted"/>
<evidence type="ECO:0000313" key="2">
    <source>
        <dbReference type="Proteomes" id="UP001161017"/>
    </source>
</evidence>